<dbReference type="Gene3D" id="1.10.3210.10">
    <property type="entry name" value="Hypothetical protein af1432"/>
    <property type="match status" value="1"/>
</dbReference>
<name>A0A0R1NTR5_9LACO</name>
<evidence type="ECO:0000313" key="3">
    <source>
        <dbReference type="Proteomes" id="UP000051439"/>
    </source>
</evidence>
<comment type="caution">
    <text evidence="2">The sequence shown here is derived from an EMBL/GenBank/DDBJ whole genome shotgun (WGS) entry which is preliminary data.</text>
</comment>
<sequence>MITINKKVKGYYMQKDEWKNDSEYCAIVADLLANDTVKKLANYKQHHHSTRLEHSLAVSFDSYKIAKRRGLDYRAVARAGLLHDLFFYDWRTTKFDLGSHAFIHPRVALRNAEKITKLSPIERDIILKHMWGLTLARPKYEESVIVSLVDDYEAVHEFMSPMKVKYDNLKNRVRRISVSK</sequence>
<organism evidence="2 3">
    <name type="scientific">Lentilactobacillus kisonensis DSM 19906 = JCM 15041</name>
    <dbReference type="NCBI Taxonomy" id="1423766"/>
    <lineage>
        <taxon>Bacteria</taxon>
        <taxon>Bacillati</taxon>
        <taxon>Bacillota</taxon>
        <taxon>Bacilli</taxon>
        <taxon>Lactobacillales</taxon>
        <taxon>Lactobacillaceae</taxon>
        <taxon>Lentilactobacillus</taxon>
    </lineage>
</organism>
<dbReference type="EMBL" id="AZEB01000001">
    <property type="protein sequence ID" value="KRL23505.1"/>
    <property type="molecule type" value="Genomic_DNA"/>
</dbReference>
<keyword evidence="3" id="KW-1185">Reference proteome</keyword>
<evidence type="ECO:0000259" key="1">
    <source>
        <dbReference type="Pfam" id="PF01966"/>
    </source>
</evidence>
<gene>
    <name evidence="2" type="ORF">FC98_GL000232</name>
</gene>
<dbReference type="SUPFAM" id="SSF109604">
    <property type="entry name" value="HD-domain/PDEase-like"/>
    <property type="match status" value="1"/>
</dbReference>
<dbReference type="InterPro" id="IPR006674">
    <property type="entry name" value="HD_domain"/>
</dbReference>
<proteinExistence type="predicted"/>
<dbReference type="Pfam" id="PF01966">
    <property type="entry name" value="HD"/>
    <property type="match status" value="1"/>
</dbReference>
<accession>A0A0R1NTR5</accession>
<evidence type="ECO:0000313" key="2">
    <source>
        <dbReference type="EMBL" id="KRL23505.1"/>
    </source>
</evidence>
<protein>
    <submittedName>
        <fullName evidence="2">HD domain protein</fullName>
    </submittedName>
</protein>
<dbReference type="AlphaFoldDB" id="A0A0R1NTR5"/>
<dbReference type="PATRIC" id="fig|1423766.4.peg.230"/>
<dbReference type="Proteomes" id="UP000051439">
    <property type="component" value="Unassembled WGS sequence"/>
</dbReference>
<feature type="domain" description="HD" evidence="1">
    <location>
        <begin position="51"/>
        <end position="154"/>
    </location>
</feature>
<reference evidence="2 3" key="1">
    <citation type="journal article" date="2015" name="Genome Announc.">
        <title>Expanding the biotechnology potential of lactobacilli through comparative genomics of 213 strains and associated genera.</title>
        <authorList>
            <person name="Sun Z."/>
            <person name="Harris H.M."/>
            <person name="McCann A."/>
            <person name="Guo C."/>
            <person name="Argimon S."/>
            <person name="Zhang W."/>
            <person name="Yang X."/>
            <person name="Jeffery I.B."/>
            <person name="Cooney J.C."/>
            <person name="Kagawa T.F."/>
            <person name="Liu W."/>
            <person name="Song Y."/>
            <person name="Salvetti E."/>
            <person name="Wrobel A."/>
            <person name="Rasinkangas P."/>
            <person name="Parkhill J."/>
            <person name="Rea M.C."/>
            <person name="O'Sullivan O."/>
            <person name="Ritari J."/>
            <person name="Douillard F.P."/>
            <person name="Paul Ross R."/>
            <person name="Yang R."/>
            <person name="Briner A.E."/>
            <person name="Felis G.E."/>
            <person name="de Vos W.M."/>
            <person name="Barrangou R."/>
            <person name="Klaenhammer T.R."/>
            <person name="Caufield P.W."/>
            <person name="Cui Y."/>
            <person name="Zhang H."/>
            <person name="O'Toole P.W."/>
        </authorList>
    </citation>
    <scope>NUCLEOTIDE SEQUENCE [LARGE SCALE GENOMIC DNA]</scope>
    <source>
        <strain evidence="2 3">DSM 19906</strain>
    </source>
</reference>